<gene>
    <name evidence="2" type="ORF">FPANT_10757</name>
</gene>
<name>A0A8H5KQ62_9HYPO</name>
<dbReference type="Proteomes" id="UP000544095">
    <property type="component" value="Unassembled WGS sequence"/>
</dbReference>
<sequence>MGSIIWDPADVLQVSDHGKCIGITTFQTRCAIPIKEPRLSAIGALLGRMSKISPEFATRQTLHQLADLCLCRYHPKQVQEFVSLWSTVIEEVVSVKRARKVKDMDAIKEAEQLFELSSCISKLRDSLDAASQENDQLQKQHRREVKRLRRKIKDLEQELQESKDHNAVAEQKSIDLEFNTEHVFRPKIVHLEQKLKESQERNNITEGKLSAMRTKLEDLQIQTTSDWLARNRLETENKSLKVDLIDAQKKLDEHTSMKEKCQDFQEQIESTKKKIKQCTVMLEDAEKRARQNEEKVATERAAKEVMERCHKAELAERESEVVGLKSHSEELEQTVAELQASIGMCWWHRLRDWTQGFWESYPSGFWISIPDVTDADIGLKKYA</sequence>
<evidence type="ECO:0000313" key="2">
    <source>
        <dbReference type="EMBL" id="KAF5576798.1"/>
    </source>
</evidence>
<reference evidence="2 3" key="1">
    <citation type="submission" date="2020-05" db="EMBL/GenBank/DDBJ databases">
        <title>Identification and distribution of gene clusters putatively required for synthesis of sphingolipid metabolism inhibitors in phylogenetically diverse species of the filamentous fungus Fusarium.</title>
        <authorList>
            <person name="Kim H.-S."/>
            <person name="Busman M."/>
            <person name="Brown D.W."/>
            <person name="Divon H."/>
            <person name="Uhlig S."/>
            <person name="Proctor R.H."/>
        </authorList>
    </citation>
    <scope>NUCLEOTIDE SEQUENCE [LARGE SCALE GENOMIC DNA]</scope>
    <source>
        <strain evidence="2 3">NRRL 25211</strain>
    </source>
</reference>
<protein>
    <submittedName>
        <fullName evidence="2">Uncharacterized protein</fullName>
    </submittedName>
</protein>
<evidence type="ECO:0000313" key="3">
    <source>
        <dbReference type="Proteomes" id="UP000544095"/>
    </source>
</evidence>
<organism evidence="2 3">
    <name type="scientific">Fusarium pseudoanthophilum</name>
    <dbReference type="NCBI Taxonomy" id="48495"/>
    <lineage>
        <taxon>Eukaryota</taxon>
        <taxon>Fungi</taxon>
        <taxon>Dikarya</taxon>
        <taxon>Ascomycota</taxon>
        <taxon>Pezizomycotina</taxon>
        <taxon>Sordariomycetes</taxon>
        <taxon>Hypocreomycetidae</taxon>
        <taxon>Hypocreales</taxon>
        <taxon>Nectriaceae</taxon>
        <taxon>Fusarium</taxon>
        <taxon>Fusarium fujikuroi species complex</taxon>
    </lineage>
</organism>
<keyword evidence="1" id="KW-0175">Coiled coil</keyword>
<accession>A0A8H5KQ62</accession>
<dbReference type="EMBL" id="JAAOAR010000621">
    <property type="protein sequence ID" value="KAF5576798.1"/>
    <property type="molecule type" value="Genomic_DNA"/>
</dbReference>
<evidence type="ECO:0000256" key="1">
    <source>
        <dbReference type="SAM" id="Coils"/>
    </source>
</evidence>
<feature type="coiled-coil region" evidence="1">
    <location>
        <begin position="120"/>
        <end position="341"/>
    </location>
</feature>
<dbReference type="SUPFAM" id="SSF57997">
    <property type="entry name" value="Tropomyosin"/>
    <property type="match status" value="1"/>
</dbReference>
<proteinExistence type="predicted"/>
<dbReference type="AlphaFoldDB" id="A0A8H5KQ62"/>
<comment type="caution">
    <text evidence="2">The sequence shown here is derived from an EMBL/GenBank/DDBJ whole genome shotgun (WGS) entry which is preliminary data.</text>
</comment>
<keyword evidence="3" id="KW-1185">Reference proteome</keyword>
<dbReference type="Gene3D" id="1.10.287.1490">
    <property type="match status" value="1"/>
</dbReference>